<evidence type="ECO:0000259" key="2">
    <source>
        <dbReference type="Pfam" id="PF14326"/>
    </source>
</evidence>
<dbReference type="PANTHER" id="PTHR48104">
    <property type="entry name" value="METACASPASE-4"/>
    <property type="match status" value="1"/>
</dbReference>
<reference evidence="3 4" key="1">
    <citation type="submission" date="2024-09" db="EMBL/GenBank/DDBJ databases">
        <title>Floridaenema gen nov. (Aerosakkonemataceae, Aerosakkonematales ord. nov., Cyanobacteria) from benthic tropical and subtropical fresh waters, with the description of four new species.</title>
        <authorList>
            <person name="Moretto J.A."/>
            <person name="Berthold D.E."/>
            <person name="Lefler F.W."/>
            <person name="Huang I.-S."/>
            <person name="Laughinghouse H. IV."/>
        </authorList>
    </citation>
    <scope>NUCLEOTIDE SEQUENCE [LARGE SCALE GENOMIC DNA]</scope>
    <source>
        <strain evidence="3 4">BLCC-F50</strain>
    </source>
</reference>
<dbReference type="PIRSF" id="PIRSF007398">
    <property type="entry name" value="Sll0148_caspase"/>
    <property type="match status" value="1"/>
</dbReference>
<organism evidence="3 4">
    <name type="scientific">Floridaenema flaviceps BLCC-F50</name>
    <dbReference type="NCBI Taxonomy" id="3153642"/>
    <lineage>
        <taxon>Bacteria</taxon>
        <taxon>Bacillati</taxon>
        <taxon>Cyanobacteriota</taxon>
        <taxon>Cyanophyceae</taxon>
        <taxon>Oscillatoriophycideae</taxon>
        <taxon>Aerosakkonematales</taxon>
        <taxon>Aerosakkonemataceae</taxon>
        <taxon>Floridanema</taxon>
        <taxon>Floridanema flaviceps</taxon>
    </lineage>
</organism>
<dbReference type="Proteomes" id="UP001576784">
    <property type="component" value="Unassembled WGS sequence"/>
</dbReference>
<dbReference type="InterPro" id="IPR025493">
    <property type="entry name" value="DUF4384"/>
</dbReference>
<evidence type="ECO:0000259" key="1">
    <source>
        <dbReference type="Pfam" id="PF00656"/>
    </source>
</evidence>
<comment type="caution">
    <text evidence="3">The sequence shown here is derived from an EMBL/GenBank/DDBJ whole genome shotgun (WGS) entry which is preliminary data.</text>
</comment>
<evidence type="ECO:0000313" key="3">
    <source>
        <dbReference type="EMBL" id="MFB2892297.1"/>
    </source>
</evidence>
<dbReference type="Gene3D" id="3.40.50.1460">
    <property type="match status" value="1"/>
</dbReference>
<dbReference type="InterPro" id="IPR029030">
    <property type="entry name" value="Caspase-like_dom_sf"/>
</dbReference>
<name>A0ABV4XKR3_9CYAN</name>
<protein>
    <submittedName>
        <fullName evidence="3">Caspase family protein</fullName>
    </submittedName>
</protein>
<evidence type="ECO:0000313" key="4">
    <source>
        <dbReference type="Proteomes" id="UP001576784"/>
    </source>
</evidence>
<dbReference type="InterPro" id="IPR011600">
    <property type="entry name" value="Pept_C14_caspase"/>
</dbReference>
<dbReference type="RefSeq" id="WP_413261969.1">
    <property type="nucleotide sequence ID" value="NZ_JBHFNR010000026.1"/>
</dbReference>
<dbReference type="PANTHER" id="PTHR48104:SF30">
    <property type="entry name" value="METACASPASE-1"/>
    <property type="match status" value="1"/>
</dbReference>
<feature type="domain" description="Peptidase C14 caspase" evidence="1">
    <location>
        <begin position="41"/>
        <end position="310"/>
    </location>
</feature>
<dbReference type="InterPro" id="IPR011189">
    <property type="entry name" value="UCP_caspase_lke"/>
</dbReference>
<gene>
    <name evidence="3" type="ORF">ACE1CI_05060</name>
</gene>
<dbReference type="InterPro" id="IPR050452">
    <property type="entry name" value="Metacaspase"/>
</dbReference>
<proteinExistence type="predicted"/>
<dbReference type="Pfam" id="PF00656">
    <property type="entry name" value="Peptidase_C14"/>
    <property type="match status" value="1"/>
</dbReference>
<dbReference type="EMBL" id="JBHFNR010000026">
    <property type="protein sequence ID" value="MFB2892297.1"/>
    <property type="molecule type" value="Genomic_DNA"/>
</dbReference>
<accession>A0ABV4XKR3</accession>
<dbReference type="Pfam" id="PF14326">
    <property type="entry name" value="DUF4384"/>
    <property type="match status" value="1"/>
</dbReference>
<sequence length="733" mass="80367">MRRRHFLQFGGSLLASLGISQVEFFQQANRYGKVLAQSTPRKLALLVGINNYTGDIRPLRGCLMDVEMQRELLIHRFGFQPQDILVVTDSQATRQGIITAFENHLIKQAKPGDVAVFHYSGHGSRVVDPAPINGNNLNGTMVPIDTVTADKNVVKDIMGKTLFLLMSAVQTENLTVVLDSCFSGGADRGNLMVRSARFDRETNNIQVASEELEYQQQWLTRLKISPDKFQELRGKGIAKGVSLTSARDNQLATDARFDGFNAGAFTYLLTRYLWQQNRNQAISTTFVNLALRTQDIAQNSGMVQVPEYEVKPGSNYANKLLYFSEQTTRSAEGVIRKVKGNQVEFWLGGIASQSLEGFQKGSIFSLIDNQGKEIGQIEQISRFGLVGYGKVIKAKPNVVKPGVLLRERVRGIPTDLSLKVGLDDSLGAEKSLAEKEIKAISRMEVVGVDRTDVVHYILGRVTENYSREFQHLSIPNPPPVGAIGLFTSGRKPVYNTFGIPEESTQAAIQQRLRSKLKSLLAGRILQTLVTGDSSTLKVTTTIQSVNSRSAANVVSSRGNQESKEAPINSIQNTNFNPGTAMQINIQNNESQNLYIAALLIDSSGELLVLFPRDWDTPEDAALLGAGKTITIPRTEDNFKILLQGPSGTLEVLVLASVSPVRNALKGLQNIARSRNTAQGSPLGISEDEPDKVMGDLLTDFDEMSRASVQLISTVRGVDTTKIAVLSSLVEVVE</sequence>
<dbReference type="SUPFAM" id="SSF52129">
    <property type="entry name" value="Caspase-like"/>
    <property type="match status" value="1"/>
</dbReference>
<keyword evidence="4" id="KW-1185">Reference proteome</keyword>
<feature type="domain" description="DUF4384" evidence="2">
    <location>
        <begin position="575"/>
        <end position="659"/>
    </location>
</feature>